<dbReference type="AlphaFoldDB" id="A0A560LUN7"/>
<gene>
    <name evidence="1" type="ORF">FBZ93_10622</name>
</gene>
<dbReference type="EMBL" id="VITY01000006">
    <property type="protein sequence ID" value="TWB98064.1"/>
    <property type="molecule type" value="Genomic_DNA"/>
</dbReference>
<organism evidence="1 2">
    <name type="scientific">Bradyrhizobium macuxiense</name>
    <dbReference type="NCBI Taxonomy" id="1755647"/>
    <lineage>
        <taxon>Bacteria</taxon>
        <taxon>Pseudomonadati</taxon>
        <taxon>Pseudomonadota</taxon>
        <taxon>Alphaproteobacteria</taxon>
        <taxon>Hyphomicrobiales</taxon>
        <taxon>Nitrobacteraceae</taxon>
        <taxon>Bradyrhizobium</taxon>
    </lineage>
</organism>
<name>A0A560LUN7_9BRAD</name>
<proteinExistence type="predicted"/>
<comment type="caution">
    <text evidence="1">The sequence shown here is derived from an EMBL/GenBank/DDBJ whole genome shotgun (WGS) entry which is preliminary data.</text>
</comment>
<protein>
    <submittedName>
        <fullName evidence="1">Uncharacterized protein</fullName>
    </submittedName>
</protein>
<dbReference type="OrthoDB" id="7354890at2"/>
<accession>A0A560LUN7</accession>
<keyword evidence="2" id="KW-1185">Reference proteome</keyword>
<evidence type="ECO:0000313" key="2">
    <source>
        <dbReference type="Proteomes" id="UP000321304"/>
    </source>
</evidence>
<sequence>MSDLNNSDLHGWLSQQPHGLRTYRTLQEKLETLSRHDPEQRAMCRLLSGLVGNYIEAFDEEPLPVAVADRAYGRLLDLVASLDFKGNPDRRLADINRIASCDLLN</sequence>
<dbReference type="Proteomes" id="UP000321304">
    <property type="component" value="Unassembled WGS sequence"/>
</dbReference>
<reference evidence="1 2" key="1">
    <citation type="submission" date="2019-06" db="EMBL/GenBank/DDBJ databases">
        <title>Genomic Encyclopedia of Type Strains, Phase IV (KMG-V): Genome sequencing to study the core and pangenomes of soil and plant-associated prokaryotes.</title>
        <authorList>
            <person name="Whitman W."/>
        </authorList>
    </citation>
    <scope>NUCLEOTIDE SEQUENCE [LARGE SCALE GENOMIC DNA]</scope>
    <source>
        <strain evidence="1 2">BR 10355</strain>
    </source>
</reference>
<evidence type="ECO:0000313" key="1">
    <source>
        <dbReference type="EMBL" id="TWB98064.1"/>
    </source>
</evidence>
<dbReference type="RefSeq" id="WP_074125869.1">
    <property type="nucleotide sequence ID" value="NZ_VITY01000006.1"/>
</dbReference>